<accession>A0A5S9F3C1</accession>
<organism evidence="2 3">
    <name type="scientific">Uabimicrobium amorphum</name>
    <dbReference type="NCBI Taxonomy" id="2596890"/>
    <lineage>
        <taxon>Bacteria</taxon>
        <taxon>Pseudomonadati</taxon>
        <taxon>Planctomycetota</taxon>
        <taxon>Candidatus Uabimicrobiia</taxon>
        <taxon>Candidatus Uabimicrobiales</taxon>
        <taxon>Candidatus Uabimicrobiaceae</taxon>
        <taxon>Candidatus Uabimicrobium</taxon>
    </lineage>
</organism>
<keyword evidence="3" id="KW-1185">Reference proteome</keyword>
<name>A0A5S9F3C1_UABAM</name>
<dbReference type="EMBL" id="AP019860">
    <property type="protein sequence ID" value="BBM84577.1"/>
    <property type="molecule type" value="Genomic_DNA"/>
</dbReference>
<dbReference type="KEGG" id="uam:UABAM_02938"/>
<dbReference type="RefSeq" id="WP_151968723.1">
    <property type="nucleotide sequence ID" value="NZ_AP019860.1"/>
</dbReference>
<reference evidence="2 3" key="1">
    <citation type="submission" date="2019-08" db="EMBL/GenBank/DDBJ databases">
        <title>Complete genome sequence of Candidatus Uab amorphum.</title>
        <authorList>
            <person name="Shiratori T."/>
            <person name="Suzuki S."/>
            <person name="Kakizawa Y."/>
            <person name="Ishida K."/>
        </authorList>
    </citation>
    <scope>NUCLEOTIDE SEQUENCE [LARGE SCALE GENOMIC DNA]</scope>
    <source>
        <strain evidence="2 3">SRT547</strain>
    </source>
</reference>
<dbReference type="AlphaFoldDB" id="A0A5S9F3C1"/>
<evidence type="ECO:0000313" key="2">
    <source>
        <dbReference type="EMBL" id="BBM84577.1"/>
    </source>
</evidence>
<dbReference type="Proteomes" id="UP000326354">
    <property type="component" value="Chromosome"/>
</dbReference>
<gene>
    <name evidence="2" type="ORF">UABAM_02938</name>
</gene>
<proteinExistence type="predicted"/>
<sequence length="76" mass="8661">MQELKQEEHEGFNFDFWTRVSMPVVAATGYFLGSYIGNQMYPKDVVKEVSVAFIVCCVLLVMNFMGWKIAEKCAKG</sequence>
<keyword evidence="1" id="KW-0472">Membrane</keyword>
<protein>
    <submittedName>
        <fullName evidence="2">Uncharacterized protein</fullName>
    </submittedName>
</protein>
<feature type="transmembrane region" description="Helical" evidence="1">
    <location>
        <begin position="20"/>
        <end position="37"/>
    </location>
</feature>
<feature type="transmembrane region" description="Helical" evidence="1">
    <location>
        <begin position="49"/>
        <end position="70"/>
    </location>
</feature>
<keyword evidence="1" id="KW-0812">Transmembrane</keyword>
<evidence type="ECO:0000256" key="1">
    <source>
        <dbReference type="SAM" id="Phobius"/>
    </source>
</evidence>
<keyword evidence="1" id="KW-1133">Transmembrane helix</keyword>
<evidence type="ECO:0000313" key="3">
    <source>
        <dbReference type="Proteomes" id="UP000326354"/>
    </source>
</evidence>